<dbReference type="EMBL" id="SNRW01024301">
    <property type="protein sequence ID" value="KAA6362360.1"/>
    <property type="molecule type" value="Genomic_DNA"/>
</dbReference>
<evidence type="ECO:0000313" key="2">
    <source>
        <dbReference type="Proteomes" id="UP000324800"/>
    </source>
</evidence>
<name>A0A5J4TWA9_9EUKA</name>
<protein>
    <submittedName>
        <fullName evidence="1">Uncharacterized protein</fullName>
    </submittedName>
</protein>
<reference evidence="1 2" key="1">
    <citation type="submission" date="2019-03" db="EMBL/GenBank/DDBJ databases">
        <title>Single cell metagenomics reveals metabolic interactions within the superorganism composed of flagellate Streblomastix strix and complex community of Bacteroidetes bacteria on its surface.</title>
        <authorList>
            <person name="Treitli S.C."/>
            <person name="Kolisko M."/>
            <person name="Husnik F."/>
            <person name="Keeling P."/>
            <person name="Hampl V."/>
        </authorList>
    </citation>
    <scope>NUCLEOTIDE SEQUENCE [LARGE SCALE GENOMIC DNA]</scope>
    <source>
        <strain evidence="1">ST1C</strain>
    </source>
</reference>
<dbReference type="AlphaFoldDB" id="A0A5J4TWA9"/>
<comment type="caution">
    <text evidence="1">The sequence shown here is derived from an EMBL/GenBank/DDBJ whole genome shotgun (WGS) entry which is preliminary data.</text>
</comment>
<dbReference type="Proteomes" id="UP000324800">
    <property type="component" value="Unassembled WGS sequence"/>
</dbReference>
<accession>A0A5J4TWA9</accession>
<gene>
    <name evidence="1" type="ORF">EZS28_042113</name>
</gene>
<sequence>MNNVHALQALAYLSVNKDNHNAIVESGFIYVAIEYFRKEVEGHKVEPDIIILCLQIFQMLFLYGTRITKQLIHQEIPSNTLEVLKNIPEYETEAKILESTFADPVTMESLMKIRRSIENKNQEYLINIIQGGIMTMFSIEIEKLIDQRSCFEGKLGIIVEIFQCLIKDNKEASKIVIEETYLIERYLGLLNT</sequence>
<proteinExistence type="predicted"/>
<feature type="non-terminal residue" evidence="1">
    <location>
        <position position="192"/>
    </location>
</feature>
<evidence type="ECO:0000313" key="1">
    <source>
        <dbReference type="EMBL" id="KAA6362360.1"/>
    </source>
</evidence>
<organism evidence="1 2">
    <name type="scientific">Streblomastix strix</name>
    <dbReference type="NCBI Taxonomy" id="222440"/>
    <lineage>
        <taxon>Eukaryota</taxon>
        <taxon>Metamonada</taxon>
        <taxon>Preaxostyla</taxon>
        <taxon>Oxymonadida</taxon>
        <taxon>Streblomastigidae</taxon>
        <taxon>Streblomastix</taxon>
    </lineage>
</organism>